<accession>A0A232FCT2</accession>
<dbReference type="Proteomes" id="UP000215335">
    <property type="component" value="Unassembled WGS sequence"/>
</dbReference>
<reference evidence="1 2" key="1">
    <citation type="journal article" date="2017" name="Curr. Biol.">
        <title>The Evolution of Venom by Co-option of Single-Copy Genes.</title>
        <authorList>
            <person name="Martinson E.O."/>
            <person name="Mrinalini"/>
            <person name="Kelkar Y.D."/>
            <person name="Chang C.H."/>
            <person name="Werren J.H."/>
        </authorList>
    </citation>
    <scope>NUCLEOTIDE SEQUENCE [LARGE SCALE GENOMIC DNA]</scope>
    <source>
        <strain evidence="1 2">Alberta</strain>
        <tissue evidence="1">Whole body</tissue>
    </source>
</reference>
<name>A0A232FCT2_9HYME</name>
<protein>
    <submittedName>
        <fullName evidence="1">Uncharacterized protein</fullName>
    </submittedName>
</protein>
<sequence>MLSVLKKDKRRWKRVRKALD</sequence>
<organism evidence="1 2">
    <name type="scientific">Trichomalopsis sarcophagae</name>
    <dbReference type="NCBI Taxonomy" id="543379"/>
    <lineage>
        <taxon>Eukaryota</taxon>
        <taxon>Metazoa</taxon>
        <taxon>Ecdysozoa</taxon>
        <taxon>Arthropoda</taxon>
        <taxon>Hexapoda</taxon>
        <taxon>Insecta</taxon>
        <taxon>Pterygota</taxon>
        <taxon>Neoptera</taxon>
        <taxon>Endopterygota</taxon>
        <taxon>Hymenoptera</taxon>
        <taxon>Apocrita</taxon>
        <taxon>Proctotrupomorpha</taxon>
        <taxon>Chalcidoidea</taxon>
        <taxon>Pteromalidae</taxon>
        <taxon>Pteromalinae</taxon>
        <taxon>Trichomalopsis</taxon>
    </lineage>
</organism>
<evidence type="ECO:0000313" key="1">
    <source>
        <dbReference type="EMBL" id="OXU28614.1"/>
    </source>
</evidence>
<dbReference type="EMBL" id="NNAY01000407">
    <property type="protein sequence ID" value="OXU28614.1"/>
    <property type="molecule type" value="Genomic_DNA"/>
</dbReference>
<evidence type="ECO:0000313" key="2">
    <source>
        <dbReference type="Proteomes" id="UP000215335"/>
    </source>
</evidence>
<dbReference type="AlphaFoldDB" id="A0A232FCT2"/>
<proteinExistence type="predicted"/>
<keyword evidence="2" id="KW-1185">Reference proteome</keyword>
<gene>
    <name evidence="1" type="ORF">TSAR_005933</name>
</gene>
<comment type="caution">
    <text evidence="1">The sequence shown here is derived from an EMBL/GenBank/DDBJ whole genome shotgun (WGS) entry which is preliminary data.</text>
</comment>